<gene>
    <name evidence="2" type="ORF">APZ42_002152</name>
</gene>
<evidence type="ECO:0000313" key="3">
    <source>
        <dbReference type="Proteomes" id="UP000076858"/>
    </source>
</evidence>
<name>A0A162CZ85_9CRUS</name>
<reference evidence="2 3" key="1">
    <citation type="submission" date="2016-03" db="EMBL/GenBank/DDBJ databases">
        <title>EvidentialGene: Evidence-directed Construction of Genes on Genomes.</title>
        <authorList>
            <person name="Gilbert D.G."/>
            <person name="Choi J.-H."/>
            <person name="Mockaitis K."/>
            <person name="Colbourne J."/>
            <person name="Pfrender M."/>
        </authorList>
    </citation>
    <scope>NUCLEOTIDE SEQUENCE [LARGE SCALE GENOMIC DNA]</scope>
    <source>
        <strain evidence="2 3">Xinb3</strain>
        <tissue evidence="2">Complete organism</tissue>
    </source>
</reference>
<feature type="region of interest" description="Disordered" evidence="1">
    <location>
        <begin position="1"/>
        <end position="24"/>
    </location>
</feature>
<organism evidence="2 3">
    <name type="scientific">Daphnia magna</name>
    <dbReference type="NCBI Taxonomy" id="35525"/>
    <lineage>
        <taxon>Eukaryota</taxon>
        <taxon>Metazoa</taxon>
        <taxon>Ecdysozoa</taxon>
        <taxon>Arthropoda</taxon>
        <taxon>Crustacea</taxon>
        <taxon>Branchiopoda</taxon>
        <taxon>Diplostraca</taxon>
        <taxon>Cladocera</taxon>
        <taxon>Anomopoda</taxon>
        <taxon>Daphniidae</taxon>
        <taxon>Daphnia</taxon>
    </lineage>
</organism>
<dbReference type="EMBL" id="LRGB01007278">
    <property type="protein sequence ID" value="KZS01244.1"/>
    <property type="molecule type" value="Genomic_DNA"/>
</dbReference>
<sequence length="84" mass="9942">MRKDPWDIKPVDCDSFSKQEEEQEQEEARLDLLVNVAIKNEDNDTPEKEEEKKRNCREGRCDITAGSNFYWPVESRNPIRILCI</sequence>
<proteinExistence type="predicted"/>
<evidence type="ECO:0000256" key="1">
    <source>
        <dbReference type="SAM" id="MobiDB-lite"/>
    </source>
</evidence>
<keyword evidence="3" id="KW-1185">Reference proteome</keyword>
<comment type="caution">
    <text evidence="2">The sequence shown here is derived from an EMBL/GenBank/DDBJ whole genome shotgun (WGS) entry which is preliminary data.</text>
</comment>
<evidence type="ECO:0000313" key="2">
    <source>
        <dbReference type="EMBL" id="KZS01244.1"/>
    </source>
</evidence>
<dbReference type="AlphaFoldDB" id="A0A162CZ85"/>
<dbReference type="Proteomes" id="UP000076858">
    <property type="component" value="Unassembled WGS sequence"/>
</dbReference>
<protein>
    <submittedName>
        <fullName evidence="2">Uncharacterized protein</fullName>
    </submittedName>
</protein>
<accession>A0A162CZ85</accession>